<evidence type="ECO:0000313" key="3">
    <source>
        <dbReference type="EMBL" id="OWT42222.1"/>
    </source>
</evidence>
<dbReference type="STRING" id="1380566.A0A219ANT7"/>
<dbReference type="EMBL" id="LSBJ02000049">
    <property type="protein sequence ID" value="OWT42222.1"/>
    <property type="molecule type" value="Genomic_DNA"/>
</dbReference>
<reference evidence="3 4" key="1">
    <citation type="journal article" date="2016" name="PLoS Pathog.">
        <title>Biosynthesis of antibiotic leucinostatins in bio-control fungus Purpureocillium lilacinum and their inhibition on phytophthora revealed by genome mining.</title>
        <authorList>
            <person name="Wang G."/>
            <person name="Liu Z."/>
            <person name="Lin R."/>
            <person name="Li E."/>
            <person name="Mao Z."/>
            <person name="Ling J."/>
            <person name="Yang Y."/>
            <person name="Yin W.B."/>
            <person name="Xie B."/>
        </authorList>
    </citation>
    <scope>NUCLEOTIDE SEQUENCE [LARGE SCALE GENOMIC DNA]</scope>
    <source>
        <strain evidence="3">170</strain>
    </source>
</reference>
<comment type="caution">
    <text evidence="3">The sequence shown here is derived from an EMBL/GenBank/DDBJ whole genome shotgun (WGS) entry which is preliminary data.</text>
</comment>
<dbReference type="Pfam" id="PF20209">
    <property type="entry name" value="DUF6570"/>
    <property type="match status" value="1"/>
</dbReference>
<feature type="compositionally biased region" description="Basic and acidic residues" evidence="1">
    <location>
        <begin position="117"/>
        <end position="132"/>
    </location>
</feature>
<evidence type="ECO:0000259" key="2">
    <source>
        <dbReference type="Pfam" id="PF20209"/>
    </source>
</evidence>
<keyword evidence="3" id="KW-0547">Nucleotide-binding</keyword>
<proteinExistence type="predicted"/>
<accession>A0A219ANT7</accession>
<feature type="region of interest" description="Disordered" evidence="1">
    <location>
        <begin position="113"/>
        <end position="182"/>
    </location>
</feature>
<dbReference type="Proteomes" id="UP000078397">
    <property type="component" value="Unassembled WGS sequence"/>
</dbReference>
<feature type="compositionally biased region" description="Pro residues" evidence="1">
    <location>
        <begin position="162"/>
        <end position="175"/>
    </location>
</feature>
<feature type="domain" description="DUF6570" evidence="2">
    <location>
        <begin position="234"/>
        <end position="302"/>
    </location>
</feature>
<protein>
    <submittedName>
        <fullName evidence="3">ATP-dependent DNA helicase PIF1</fullName>
    </submittedName>
</protein>
<evidence type="ECO:0000256" key="1">
    <source>
        <dbReference type="SAM" id="MobiDB-lite"/>
    </source>
</evidence>
<keyword evidence="3" id="KW-0378">Hydrolase</keyword>
<sequence length="318" mass="36056">MATSSSLPSLQGSTIVVRPYIDSQPTRCCTKCRKDFPETSAYFKAFKKGGFAATCVDCTARYSAAKKAKEQSAQGFVSTETRGRKRRVLGDTDPNVQRKAPRLAPKVPARWDMASQHTKEQMRSKAARERQNRYRRNNYFTPVPTHSAGMDLPAFSSIPFPSRTPTPPTPPPAPREAPISDTDWTNITTFHEYLSKQEMETCARCQERWFQMGLLHGVCGACLKRDRNLQAGEPFLFSKGNNMDPGVVPDCLRDLTQMEEMVIAKAHCHMIMKRVRGHQYHYTGQNNVTFIDALPSRPQHVDIVLLLQERFSRSSRLR</sequence>
<dbReference type="KEGG" id="pchm:VFPPC_18657"/>
<name>A0A219ANT7_METCM</name>
<keyword evidence="3" id="KW-0347">Helicase</keyword>
<dbReference type="GO" id="GO:0004386">
    <property type="term" value="F:helicase activity"/>
    <property type="evidence" value="ECO:0007669"/>
    <property type="project" value="UniProtKB-KW"/>
</dbReference>
<keyword evidence="4" id="KW-1185">Reference proteome</keyword>
<dbReference type="OrthoDB" id="4960759at2759"/>
<keyword evidence="3" id="KW-0067">ATP-binding</keyword>
<gene>
    <name evidence="3" type="ORF">VFPPC_18657</name>
</gene>
<dbReference type="GeneID" id="33937358"/>
<organism evidence="3 4">
    <name type="scientific">Pochonia chlamydosporia 170</name>
    <dbReference type="NCBI Taxonomy" id="1380566"/>
    <lineage>
        <taxon>Eukaryota</taxon>
        <taxon>Fungi</taxon>
        <taxon>Dikarya</taxon>
        <taxon>Ascomycota</taxon>
        <taxon>Pezizomycotina</taxon>
        <taxon>Sordariomycetes</taxon>
        <taxon>Hypocreomycetidae</taxon>
        <taxon>Hypocreales</taxon>
        <taxon>Clavicipitaceae</taxon>
        <taxon>Pochonia</taxon>
    </lineage>
</organism>
<evidence type="ECO:0000313" key="4">
    <source>
        <dbReference type="Proteomes" id="UP000078397"/>
    </source>
</evidence>
<dbReference type="AlphaFoldDB" id="A0A219ANT7"/>
<dbReference type="InterPro" id="IPR046700">
    <property type="entry name" value="DUF6570"/>
</dbReference>
<dbReference type="RefSeq" id="XP_022284772.1">
    <property type="nucleotide sequence ID" value="XM_022430235.1"/>
</dbReference>